<dbReference type="PANTHER" id="PTHR10963:SF58">
    <property type="entry name" value="ENDO-1,3(4)-BETA-GLUCANASE XGEA"/>
    <property type="match status" value="1"/>
</dbReference>
<comment type="catalytic activity">
    <reaction evidence="1">
        <text>Endohydrolysis of (1-&gt;3)- or (1-&gt;4)-linkages in beta-D-glucans when the glucose residue whose reducing group is involved in the linkage to be hydrolyzed is itself substituted at C-3.</text>
        <dbReference type="EC" id="3.2.1.6"/>
    </reaction>
</comment>
<reference evidence="19" key="1">
    <citation type="journal article" date="2017" name="Genome Biol.">
        <title>Comparative genomics reveals high biological diversity and specific adaptations in the industrially and medically important fungal genus Aspergillus.</title>
        <authorList>
            <person name="de Vries R.P."/>
            <person name="Riley R."/>
            <person name="Wiebenga A."/>
            <person name="Aguilar-Osorio G."/>
            <person name="Amillis S."/>
            <person name="Uchima C.A."/>
            <person name="Anderluh G."/>
            <person name="Asadollahi M."/>
            <person name="Askin M."/>
            <person name="Barry K."/>
            <person name="Battaglia E."/>
            <person name="Bayram O."/>
            <person name="Benocci T."/>
            <person name="Braus-Stromeyer S.A."/>
            <person name="Caldana C."/>
            <person name="Canovas D."/>
            <person name="Cerqueira G.C."/>
            <person name="Chen F."/>
            <person name="Chen W."/>
            <person name="Choi C."/>
            <person name="Clum A."/>
            <person name="Dos Santos R.A."/>
            <person name="Damasio A.R."/>
            <person name="Diallinas G."/>
            <person name="Emri T."/>
            <person name="Fekete E."/>
            <person name="Flipphi M."/>
            <person name="Freyberg S."/>
            <person name="Gallo A."/>
            <person name="Gournas C."/>
            <person name="Habgood R."/>
            <person name="Hainaut M."/>
            <person name="Harispe M.L."/>
            <person name="Henrissat B."/>
            <person name="Hilden K.S."/>
            <person name="Hope R."/>
            <person name="Hossain A."/>
            <person name="Karabika E."/>
            <person name="Karaffa L."/>
            <person name="Karanyi Z."/>
            <person name="Krasevec N."/>
            <person name="Kuo A."/>
            <person name="Kusch H."/>
            <person name="LaButti K."/>
            <person name="Lagendijk E.L."/>
            <person name="Lapidus A."/>
            <person name="Levasseur A."/>
            <person name="Lindquist E."/>
            <person name="Lipzen A."/>
            <person name="Logrieco A.F."/>
            <person name="MacCabe A."/>
            <person name="Maekelae M.R."/>
            <person name="Malavazi I."/>
            <person name="Melin P."/>
            <person name="Meyer V."/>
            <person name="Mielnichuk N."/>
            <person name="Miskei M."/>
            <person name="Molnar A.P."/>
            <person name="Mule G."/>
            <person name="Ngan C.Y."/>
            <person name="Orejas M."/>
            <person name="Orosz E."/>
            <person name="Ouedraogo J.P."/>
            <person name="Overkamp K.M."/>
            <person name="Park H.-S."/>
            <person name="Perrone G."/>
            <person name="Piumi F."/>
            <person name="Punt P.J."/>
            <person name="Ram A.F."/>
            <person name="Ramon A."/>
            <person name="Rauscher S."/>
            <person name="Record E."/>
            <person name="Riano-Pachon D.M."/>
            <person name="Robert V."/>
            <person name="Roehrig J."/>
            <person name="Ruller R."/>
            <person name="Salamov A."/>
            <person name="Salih N.S."/>
            <person name="Samson R.A."/>
            <person name="Sandor E."/>
            <person name="Sanguinetti M."/>
            <person name="Schuetze T."/>
            <person name="Sepcic K."/>
            <person name="Shelest E."/>
            <person name="Sherlock G."/>
            <person name="Sophianopoulou V."/>
            <person name="Squina F.M."/>
            <person name="Sun H."/>
            <person name="Susca A."/>
            <person name="Todd R.B."/>
            <person name="Tsang A."/>
            <person name="Unkles S.E."/>
            <person name="van de Wiele N."/>
            <person name="van Rossen-Uffink D."/>
            <person name="Oliveira J.V."/>
            <person name="Vesth T.C."/>
            <person name="Visser J."/>
            <person name="Yu J.-H."/>
            <person name="Zhou M."/>
            <person name="Andersen M.R."/>
            <person name="Archer D.B."/>
            <person name="Baker S.E."/>
            <person name="Benoit I."/>
            <person name="Brakhage A.A."/>
            <person name="Braus G.H."/>
            <person name="Fischer R."/>
            <person name="Frisvad J.C."/>
            <person name="Goldman G.H."/>
            <person name="Houbraken J."/>
            <person name="Oakley B."/>
            <person name="Pocsi I."/>
            <person name="Scazzocchio C."/>
            <person name="Seiboth B."/>
            <person name="vanKuyk P.A."/>
            <person name="Wortman J."/>
            <person name="Dyer P.S."/>
            <person name="Grigoriev I.V."/>
        </authorList>
    </citation>
    <scope>NUCLEOTIDE SEQUENCE [LARGE SCALE GENOMIC DNA]</scope>
    <source>
        <strain evidence="19">DTO 134E9</strain>
    </source>
</reference>
<feature type="chain" id="PRO_5012408745" description="endo-1,3(4)-beta-glucanase" evidence="16">
    <location>
        <begin position="25"/>
        <end position="327"/>
    </location>
</feature>
<keyword evidence="11" id="KW-0325">Glycoprotein</keyword>
<dbReference type="InterPro" id="IPR000757">
    <property type="entry name" value="Beta-glucanase-like"/>
</dbReference>
<dbReference type="EC" id="3.2.1.6" evidence="4"/>
<evidence type="ECO:0000256" key="3">
    <source>
        <dbReference type="ARBA" id="ARBA00006865"/>
    </source>
</evidence>
<keyword evidence="13" id="KW-0449">Lipoprotein</keyword>
<evidence type="ECO:0000256" key="5">
    <source>
        <dbReference type="ARBA" id="ARBA00022475"/>
    </source>
</evidence>
<dbReference type="GO" id="GO:0052861">
    <property type="term" value="F:endo-1,3(4)-beta-glucanase activity"/>
    <property type="evidence" value="ECO:0007669"/>
    <property type="project" value="UniProtKB-EC"/>
</dbReference>
<dbReference type="FunFam" id="2.60.120.200:FF:000114">
    <property type="entry name" value="Probable endo-1,3(4)-beta-glucanase NFIA_089530"/>
    <property type="match status" value="1"/>
</dbReference>
<dbReference type="EMBL" id="KV878216">
    <property type="protein sequence ID" value="OJJ31617.1"/>
    <property type="molecule type" value="Genomic_DNA"/>
</dbReference>
<feature type="signal peptide" evidence="16">
    <location>
        <begin position="1"/>
        <end position="24"/>
    </location>
</feature>
<dbReference type="GO" id="GO:0005886">
    <property type="term" value="C:plasma membrane"/>
    <property type="evidence" value="ECO:0007669"/>
    <property type="project" value="UniProtKB-SubCell"/>
</dbReference>
<comment type="similarity">
    <text evidence="3">Belongs to the glycosyl hydrolase 16 family.</text>
</comment>
<evidence type="ECO:0000256" key="12">
    <source>
        <dbReference type="ARBA" id="ARBA00023277"/>
    </source>
</evidence>
<evidence type="ECO:0000256" key="11">
    <source>
        <dbReference type="ARBA" id="ARBA00023180"/>
    </source>
</evidence>
<dbReference type="CDD" id="cd02181">
    <property type="entry name" value="GH16_fungal_Lam16A_glucanase"/>
    <property type="match status" value="1"/>
</dbReference>
<organism evidence="18 19">
    <name type="scientific">Aspergillus wentii DTO 134E9</name>
    <dbReference type="NCBI Taxonomy" id="1073089"/>
    <lineage>
        <taxon>Eukaryota</taxon>
        <taxon>Fungi</taxon>
        <taxon>Dikarya</taxon>
        <taxon>Ascomycota</taxon>
        <taxon>Pezizomycotina</taxon>
        <taxon>Eurotiomycetes</taxon>
        <taxon>Eurotiomycetidae</taxon>
        <taxon>Eurotiales</taxon>
        <taxon>Aspergillaceae</taxon>
        <taxon>Aspergillus</taxon>
        <taxon>Aspergillus subgen. Cremei</taxon>
    </lineage>
</organism>
<keyword evidence="15" id="KW-0624">Polysaccharide degradation</keyword>
<feature type="non-terminal residue" evidence="18">
    <location>
        <position position="327"/>
    </location>
</feature>
<dbReference type="PANTHER" id="PTHR10963">
    <property type="entry name" value="GLYCOSYL HYDROLASE-RELATED"/>
    <property type="match status" value="1"/>
</dbReference>
<evidence type="ECO:0000256" key="14">
    <source>
        <dbReference type="ARBA" id="ARBA00023295"/>
    </source>
</evidence>
<dbReference type="RefSeq" id="XP_040685294.1">
    <property type="nucleotide sequence ID" value="XM_040839610.1"/>
</dbReference>
<dbReference type="InterPro" id="IPR013320">
    <property type="entry name" value="ConA-like_dom_sf"/>
</dbReference>
<feature type="domain" description="GH16" evidence="17">
    <location>
        <begin position="27"/>
        <end position="290"/>
    </location>
</feature>
<keyword evidence="7 16" id="KW-0732">Signal</keyword>
<dbReference type="AlphaFoldDB" id="A0A1L9R9S5"/>
<accession>A0A1L9R9S5</accession>
<dbReference type="STRING" id="1073089.A0A1L9R9S5"/>
<evidence type="ECO:0000259" key="17">
    <source>
        <dbReference type="PROSITE" id="PS51762"/>
    </source>
</evidence>
<keyword evidence="6" id="KW-0336">GPI-anchor</keyword>
<dbReference type="InterPro" id="IPR050546">
    <property type="entry name" value="Glycosyl_Hydrlase_16"/>
</dbReference>
<gene>
    <name evidence="18" type="ORF">ASPWEDRAFT_95853</name>
</gene>
<evidence type="ECO:0000256" key="16">
    <source>
        <dbReference type="SAM" id="SignalP"/>
    </source>
</evidence>
<evidence type="ECO:0000256" key="10">
    <source>
        <dbReference type="ARBA" id="ARBA00023136"/>
    </source>
</evidence>
<dbReference type="VEuPathDB" id="FungiDB:ASPWEDRAFT_95853"/>
<dbReference type="PROSITE" id="PS51762">
    <property type="entry name" value="GH16_2"/>
    <property type="match status" value="1"/>
</dbReference>
<dbReference type="GO" id="GO:0030245">
    <property type="term" value="P:cellulose catabolic process"/>
    <property type="evidence" value="ECO:0007669"/>
    <property type="project" value="UniProtKB-KW"/>
</dbReference>
<dbReference type="GO" id="GO:0098552">
    <property type="term" value="C:side of membrane"/>
    <property type="evidence" value="ECO:0007669"/>
    <property type="project" value="UniProtKB-KW"/>
</dbReference>
<dbReference type="Pfam" id="PF26113">
    <property type="entry name" value="GH16_XgeA"/>
    <property type="match status" value="1"/>
</dbReference>
<evidence type="ECO:0000256" key="15">
    <source>
        <dbReference type="ARBA" id="ARBA00023326"/>
    </source>
</evidence>
<name>A0A1L9R9S5_ASPWE</name>
<evidence type="ECO:0000256" key="4">
    <source>
        <dbReference type="ARBA" id="ARBA00012599"/>
    </source>
</evidence>
<evidence type="ECO:0000256" key="6">
    <source>
        <dbReference type="ARBA" id="ARBA00022622"/>
    </source>
</evidence>
<evidence type="ECO:0000256" key="7">
    <source>
        <dbReference type="ARBA" id="ARBA00022729"/>
    </source>
</evidence>
<evidence type="ECO:0000256" key="2">
    <source>
        <dbReference type="ARBA" id="ARBA00004609"/>
    </source>
</evidence>
<evidence type="ECO:0000313" key="19">
    <source>
        <dbReference type="Proteomes" id="UP000184383"/>
    </source>
</evidence>
<dbReference type="Gene3D" id="2.60.120.200">
    <property type="match status" value="1"/>
</dbReference>
<evidence type="ECO:0000256" key="9">
    <source>
        <dbReference type="ARBA" id="ARBA00023001"/>
    </source>
</evidence>
<dbReference type="Proteomes" id="UP000184383">
    <property type="component" value="Unassembled WGS sequence"/>
</dbReference>
<proteinExistence type="inferred from homology"/>
<keyword evidence="14" id="KW-0326">Glycosidase</keyword>
<keyword evidence="9" id="KW-0136">Cellulose degradation</keyword>
<comment type="subcellular location">
    <subcellularLocation>
        <location evidence="2">Cell membrane</location>
        <topology evidence="2">Lipid-anchor</topology>
        <topology evidence="2">GPI-anchor</topology>
    </subcellularLocation>
</comment>
<evidence type="ECO:0000256" key="13">
    <source>
        <dbReference type="ARBA" id="ARBA00023288"/>
    </source>
</evidence>
<evidence type="ECO:0000313" key="18">
    <source>
        <dbReference type="EMBL" id="OJJ31617.1"/>
    </source>
</evidence>
<sequence>MPSSSLWMSAGSLAVASFLSPVAAGSPSSKSGSYSLLEAWQGESFFDYFDFFDAPDPTNGYVTYVNKTSAESAGLINITSSGSAYVGVDHTSILDPNGAGRESVRLDSKRFYEQGLYIVDLEHMPGSICGLWPAFWSVGPSWPEDGEIDIIEGVNTHENNEIVLHTSGTCTVTSDDMTGNLTSSECGEASGTIGCVVEAENGTYGTPLNKQGGGVYAMEWTSEFIKIWFFPRKSIPESITKGNPDPSTFGTPMGNMQGGCDVEKRFTAQKFILDTTFCGDWAGGVFGESGCPMSDSSSPIKSCVNYVAENPAVYKEAYWEINSIKVY</sequence>
<evidence type="ECO:0000256" key="1">
    <source>
        <dbReference type="ARBA" id="ARBA00000124"/>
    </source>
</evidence>
<dbReference type="SUPFAM" id="SSF49899">
    <property type="entry name" value="Concanavalin A-like lectins/glucanases"/>
    <property type="match status" value="1"/>
</dbReference>
<keyword evidence="19" id="KW-1185">Reference proteome</keyword>
<keyword evidence="8" id="KW-0378">Hydrolase</keyword>
<keyword evidence="10" id="KW-0472">Membrane</keyword>
<dbReference type="GeneID" id="63755458"/>
<dbReference type="OrthoDB" id="192832at2759"/>
<keyword evidence="5" id="KW-1003">Cell membrane</keyword>
<keyword evidence="12" id="KW-0119">Carbohydrate metabolism</keyword>
<evidence type="ECO:0000256" key="8">
    <source>
        <dbReference type="ARBA" id="ARBA00022801"/>
    </source>
</evidence>
<protein>
    <recommendedName>
        <fullName evidence="4">endo-1,3(4)-beta-glucanase</fullName>
        <ecNumber evidence="4">3.2.1.6</ecNumber>
    </recommendedName>
</protein>